<evidence type="ECO:0000256" key="12">
    <source>
        <dbReference type="SAM" id="Phobius"/>
    </source>
</evidence>
<dbReference type="PANTHER" id="PTHR15422:SF43">
    <property type="entry name" value="ASCORBATE FERRIREDUCTASE (TRANSMEMBRANE)"/>
    <property type="match status" value="1"/>
</dbReference>
<proteinExistence type="predicted"/>
<reference evidence="14" key="1">
    <citation type="submission" date="2021-12" db="EMBL/GenBank/DDBJ databases">
        <authorList>
            <person name="King R."/>
        </authorList>
    </citation>
    <scope>NUCLEOTIDE SEQUENCE</scope>
</reference>
<dbReference type="PANTHER" id="PTHR15422">
    <property type="entry name" value="OS05G0565100 PROTEIN"/>
    <property type="match status" value="1"/>
</dbReference>
<evidence type="ECO:0000256" key="6">
    <source>
        <dbReference type="ARBA" id="ARBA00022723"/>
    </source>
</evidence>
<keyword evidence="4" id="KW-0349">Heme</keyword>
<keyword evidence="5 12" id="KW-0812">Transmembrane</keyword>
<evidence type="ECO:0000256" key="2">
    <source>
        <dbReference type="ARBA" id="ARBA00004141"/>
    </source>
</evidence>
<evidence type="ECO:0000256" key="9">
    <source>
        <dbReference type="ARBA" id="ARBA00023004"/>
    </source>
</evidence>
<dbReference type="Gene3D" id="1.20.120.1770">
    <property type="match status" value="1"/>
</dbReference>
<keyword evidence="3" id="KW-0813">Transport</keyword>
<feature type="domain" description="Cytochrome b561" evidence="13">
    <location>
        <begin position="82"/>
        <end position="157"/>
    </location>
</feature>
<dbReference type="InterPro" id="IPR006593">
    <property type="entry name" value="Cyt_b561/ferric_Rdtase_TM"/>
</dbReference>
<dbReference type="EMBL" id="OU963909">
    <property type="protein sequence ID" value="CAH0399989.1"/>
    <property type="molecule type" value="Genomic_DNA"/>
</dbReference>
<evidence type="ECO:0000256" key="7">
    <source>
        <dbReference type="ARBA" id="ARBA00022982"/>
    </source>
</evidence>
<keyword evidence="8 12" id="KW-1133">Transmembrane helix</keyword>
<organism evidence="14 15">
    <name type="scientific">Chilo suppressalis</name>
    <name type="common">Asiatic rice borer moth</name>
    <dbReference type="NCBI Taxonomy" id="168631"/>
    <lineage>
        <taxon>Eukaryota</taxon>
        <taxon>Metazoa</taxon>
        <taxon>Ecdysozoa</taxon>
        <taxon>Arthropoda</taxon>
        <taxon>Hexapoda</taxon>
        <taxon>Insecta</taxon>
        <taxon>Pterygota</taxon>
        <taxon>Neoptera</taxon>
        <taxon>Endopterygota</taxon>
        <taxon>Lepidoptera</taxon>
        <taxon>Glossata</taxon>
        <taxon>Ditrysia</taxon>
        <taxon>Pyraloidea</taxon>
        <taxon>Crambidae</taxon>
        <taxon>Crambinae</taxon>
        <taxon>Chilo</taxon>
    </lineage>
</organism>
<evidence type="ECO:0000256" key="10">
    <source>
        <dbReference type="ARBA" id="ARBA00023136"/>
    </source>
</evidence>
<dbReference type="InterPro" id="IPR045150">
    <property type="entry name" value="CYB561D1/2"/>
</dbReference>
<name>A0ABN8B3B0_CHISP</name>
<dbReference type="Proteomes" id="UP001153292">
    <property type="component" value="Chromosome 16"/>
</dbReference>
<keyword evidence="7" id="KW-0249">Electron transport</keyword>
<evidence type="ECO:0000256" key="11">
    <source>
        <dbReference type="ARBA" id="ARBA00024225"/>
    </source>
</evidence>
<dbReference type="Pfam" id="PF03188">
    <property type="entry name" value="Cytochrom_B561"/>
    <property type="match status" value="1"/>
</dbReference>
<comment type="cofactor">
    <cofactor evidence="1">
        <name>heme b</name>
        <dbReference type="ChEBI" id="CHEBI:60344"/>
    </cofactor>
</comment>
<evidence type="ECO:0000313" key="14">
    <source>
        <dbReference type="EMBL" id="CAH0399989.1"/>
    </source>
</evidence>
<feature type="transmembrane region" description="Helical" evidence="12">
    <location>
        <begin position="122"/>
        <end position="141"/>
    </location>
</feature>
<feature type="transmembrane region" description="Helical" evidence="12">
    <location>
        <begin position="273"/>
        <end position="295"/>
    </location>
</feature>
<evidence type="ECO:0000313" key="15">
    <source>
        <dbReference type="Proteomes" id="UP001153292"/>
    </source>
</evidence>
<keyword evidence="15" id="KW-1185">Reference proteome</keyword>
<keyword evidence="10 12" id="KW-0472">Membrane</keyword>
<feature type="transmembrane region" description="Helical" evidence="12">
    <location>
        <begin position="243"/>
        <end position="261"/>
    </location>
</feature>
<feature type="transmembrane region" description="Helical" evidence="12">
    <location>
        <begin position="84"/>
        <end position="102"/>
    </location>
</feature>
<sequence>MLSYRQSKADTACNLECLQDKPPVHEFVGPVKIVLMDIPTRVYLKKMCLAAFIGMAKLMLGATLMTVLYFMLSLKTTLMGSLHIILCTFGYQLFMPSGILMMSNLHGPSAQMKSKDRRKHHMIIQIIGLMCALGGSALAFMPDGFKSIRLILTPHSIAEDRVEIIFSDMKSAFNTKDKEHSKGNLKFAGPLKILVIEAKGDYCKTVWCAIGLGFANAMIGAVNMAALLYSVEVGDVHPAICTAAYHFFSIQAILSLNYANGWSTPMRLRHRRLVHVLLQICGMAIAIGQTVVILLSAPPRSAHSITVPADDGGVDPGAGARQLAFLA</sequence>
<accession>A0ABN8B3B0</accession>
<evidence type="ECO:0000256" key="5">
    <source>
        <dbReference type="ARBA" id="ARBA00022692"/>
    </source>
</evidence>
<evidence type="ECO:0000256" key="1">
    <source>
        <dbReference type="ARBA" id="ARBA00001970"/>
    </source>
</evidence>
<keyword evidence="9" id="KW-0408">Iron</keyword>
<evidence type="ECO:0000256" key="8">
    <source>
        <dbReference type="ARBA" id="ARBA00022989"/>
    </source>
</evidence>
<evidence type="ECO:0000256" key="4">
    <source>
        <dbReference type="ARBA" id="ARBA00022617"/>
    </source>
</evidence>
<protein>
    <recommendedName>
        <fullName evidence="11">ascorbate ferrireductase (transmembrane)</fullName>
        <ecNumber evidence="11">7.2.1.3</ecNumber>
    </recommendedName>
</protein>
<feature type="transmembrane region" description="Helical" evidence="12">
    <location>
        <begin position="49"/>
        <end position="72"/>
    </location>
</feature>
<evidence type="ECO:0000256" key="3">
    <source>
        <dbReference type="ARBA" id="ARBA00022448"/>
    </source>
</evidence>
<dbReference type="EC" id="7.2.1.3" evidence="11"/>
<keyword evidence="6" id="KW-0479">Metal-binding</keyword>
<feature type="transmembrane region" description="Helical" evidence="12">
    <location>
        <begin position="206"/>
        <end position="231"/>
    </location>
</feature>
<gene>
    <name evidence="14" type="ORF">CHILSU_LOCUS3170</name>
</gene>
<comment type="subcellular location">
    <subcellularLocation>
        <location evidence="2">Membrane</location>
        <topology evidence="2">Multi-pass membrane protein</topology>
    </subcellularLocation>
</comment>
<evidence type="ECO:0000259" key="13">
    <source>
        <dbReference type="Pfam" id="PF03188"/>
    </source>
</evidence>